<evidence type="ECO:0000259" key="1">
    <source>
        <dbReference type="SMART" id="SM00256"/>
    </source>
</evidence>
<dbReference type="InterPro" id="IPR044595">
    <property type="entry name" value="KMD1-4"/>
</dbReference>
<dbReference type="Proteomes" id="UP000734854">
    <property type="component" value="Unassembled WGS sequence"/>
</dbReference>
<accession>A0A8J5FCC4</accession>
<evidence type="ECO:0000313" key="3">
    <source>
        <dbReference type="Proteomes" id="UP000734854"/>
    </source>
</evidence>
<dbReference type="InterPro" id="IPR006652">
    <property type="entry name" value="Kelch_1"/>
</dbReference>
<dbReference type="OrthoDB" id="2007937at2759"/>
<reference evidence="2 3" key="1">
    <citation type="submission" date="2020-08" db="EMBL/GenBank/DDBJ databases">
        <title>Plant Genome Project.</title>
        <authorList>
            <person name="Zhang R.-G."/>
        </authorList>
    </citation>
    <scope>NUCLEOTIDE SEQUENCE [LARGE SCALE GENOMIC DNA]</scope>
    <source>
        <tissue evidence="2">Rhizome</tissue>
    </source>
</reference>
<gene>
    <name evidence="2" type="ORF">ZIOFF_059007</name>
</gene>
<dbReference type="Pfam" id="PF00646">
    <property type="entry name" value="F-box"/>
    <property type="match status" value="1"/>
</dbReference>
<organism evidence="2 3">
    <name type="scientific">Zingiber officinale</name>
    <name type="common">Ginger</name>
    <name type="synonym">Amomum zingiber</name>
    <dbReference type="NCBI Taxonomy" id="94328"/>
    <lineage>
        <taxon>Eukaryota</taxon>
        <taxon>Viridiplantae</taxon>
        <taxon>Streptophyta</taxon>
        <taxon>Embryophyta</taxon>
        <taxon>Tracheophyta</taxon>
        <taxon>Spermatophyta</taxon>
        <taxon>Magnoliopsida</taxon>
        <taxon>Liliopsida</taxon>
        <taxon>Zingiberales</taxon>
        <taxon>Zingiberaceae</taxon>
        <taxon>Zingiber</taxon>
    </lineage>
</organism>
<sequence>MEADLIPGLPADIALECLLRLPFHALAGARCVCKRWRQKITSPSFYGLRKAGGHARPLIALIQWNPSGGPGYKNLNLFEPIAGVWTRLAAVPDCSNYCQVAAVGHELVVIDGGRPPTGTVHVYNLLTGVRRRGATIPGPRRTAFAFAASAEARMAYVAGGKNEHGESLRSALAYDVAADAWVRLPDMALSRKECRGIFVNGAFCVAGGQEMYHWTSEVFDVAAGRWTAKHGMILEESLINPFMGAAAAAAESRLYRCGGKVEVDVCSGNGGEGVGGWRRLRVVPEKLSWLPAHVAAENGGVMVLGTSLARRIPCILEEGKWRQVVIPTEFAGLVRSLCAFQL</sequence>
<dbReference type="EMBL" id="JACMSC010000016">
    <property type="protein sequence ID" value="KAG6482376.1"/>
    <property type="molecule type" value="Genomic_DNA"/>
</dbReference>
<dbReference type="AlphaFoldDB" id="A0A8J5FCC4"/>
<dbReference type="SMART" id="SM00256">
    <property type="entry name" value="FBOX"/>
    <property type="match status" value="1"/>
</dbReference>
<feature type="domain" description="F-box" evidence="1">
    <location>
        <begin position="9"/>
        <end position="49"/>
    </location>
</feature>
<dbReference type="Pfam" id="PF01344">
    <property type="entry name" value="Kelch_1"/>
    <property type="match status" value="1"/>
</dbReference>
<dbReference type="GO" id="GO:0080037">
    <property type="term" value="P:negative regulation of cytokinin-activated signaling pathway"/>
    <property type="evidence" value="ECO:0007669"/>
    <property type="project" value="InterPro"/>
</dbReference>
<protein>
    <recommendedName>
        <fullName evidence="1">F-box domain-containing protein</fullName>
    </recommendedName>
</protein>
<dbReference type="InterPro" id="IPR001810">
    <property type="entry name" value="F-box_dom"/>
</dbReference>
<dbReference type="CDD" id="cd22152">
    <property type="entry name" value="F-box_AtAFR-like"/>
    <property type="match status" value="1"/>
</dbReference>
<name>A0A8J5FCC4_ZINOF</name>
<dbReference type="SMART" id="SM00612">
    <property type="entry name" value="Kelch"/>
    <property type="match status" value="1"/>
</dbReference>
<comment type="caution">
    <text evidence="2">The sequence shown here is derived from an EMBL/GenBank/DDBJ whole genome shotgun (WGS) entry which is preliminary data.</text>
</comment>
<dbReference type="GO" id="GO:2000762">
    <property type="term" value="P:regulation of phenylpropanoid metabolic process"/>
    <property type="evidence" value="ECO:0007669"/>
    <property type="project" value="InterPro"/>
</dbReference>
<proteinExistence type="predicted"/>
<evidence type="ECO:0000313" key="2">
    <source>
        <dbReference type="EMBL" id="KAG6482376.1"/>
    </source>
</evidence>
<keyword evidence="3" id="KW-1185">Reference proteome</keyword>
<dbReference type="PANTHER" id="PTHR46407">
    <property type="entry name" value="OS02G0208700 PROTEIN"/>
    <property type="match status" value="1"/>
</dbReference>
<dbReference type="PANTHER" id="PTHR46407:SF3">
    <property type="entry name" value="OS02G0208700 PROTEIN"/>
    <property type="match status" value="1"/>
</dbReference>